<evidence type="ECO:0000256" key="4">
    <source>
        <dbReference type="ARBA" id="ARBA00022692"/>
    </source>
</evidence>
<protein>
    <submittedName>
        <fullName evidence="8">Oligosaccharide flippase family protein</fullName>
    </submittedName>
</protein>
<comment type="subcellular location">
    <subcellularLocation>
        <location evidence="1">Cell membrane</location>
        <topology evidence="1">Multi-pass membrane protein</topology>
    </subcellularLocation>
</comment>
<dbReference type="AlphaFoldDB" id="A0A964BST3"/>
<evidence type="ECO:0000256" key="3">
    <source>
        <dbReference type="ARBA" id="ARBA00022475"/>
    </source>
</evidence>
<feature type="transmembrane region" description="Helical" evidence="7">
    <location>
        <begin position="329"/>
        <end position="353"/>
    </location>
</feature>
<gene>
    <name evidence="8" type="ORF">I4641_16155</name>
</gene>
<organism evidence="8 9">
    <name type="scientific">Waterburya agarophytonicola KI4</name>
    <dbReference type="NCBI Taxonomy" id="2874699"/>
    <lineage>
        <taxon>Bacteria</taxon>
        <taxon>Bacillati</taxon>
        <taxon>Cyanobacteriota</taxon>
        <taxon>Cyanophyceae</taxon>
        <taxon>Pleurocapsales</taxon>
        <taxon>Hyellaceae</taxon>
        <taxon>Waterburya</taxon>
        <taxon>Waterburya agarophytonicola</taxon>
    </lineage>
</organism>
<evidence type="ECO:0000256" key="6">
    <source>
        <dbReference type="ARBA" id="ARBA00023136"/>
    </source>
</evidence>
<feature type="transmembrane region" description="Helical" evidence="7">
    <location>
        <begin position="150"/>
        <end position="169"/>
    </location>
</feature>
<accession>A0A964BST3</accession>
<keyword evidence="6 7" id="KW-0472">Membrane</keyword>
<evidence type="ECO:0000256" key="7">
    <source>
        <dbReference type="SAM" id="Phobius"/>
    </source>
</evidence>
<feature type="transmembrane region" description="Helical" evidence="7">
    <location>
        <begin position="208"/>
        <end position="230"/>
    </location>
</feature>
<dbReference type="RefSeq" id="WP_229641607.1">
    <property type="nucleotide sequence ID" value="NZ_JADWDC010000045.1"/>
</dbReference>
<feature type="transmembrane region" description="Helical" evidence="7">
    <location>
        <begin position="388"/>
        <end position="407"/>
    </location>
</feature>
<dbReference type="EMBL" id="JADWDC010000045">
    <property type="protein sequence ID" value="MCC0178509.1"/>
    <property type="molecule type" value="Genomic_DNA"/>
</dbReference>
<dbReference type="GO" id="GO:0005886">
    <property type="term" value="C:plasma membrane"/>
    <property type="evidence" value="ECO:0007669"/>
    <property type="project" value="UniProtKB-SubCell"/>
</dbReference>
<evidence type="ECO:0000256" key="2">
    <source>
        <dbReference type="ARBA" id="ARBA00007430"/>
    </source>
</evidence>
<keyword evidence="3" id="KW-1003">Cell membrane</keyword>
<proteinExistence type="inferred from homology"/>
<feature type="transmembrane region" description="Helical" evidence="7">
    <location>
        <begin position="365"/>
        <end position="382"/>
    </location>
</feature>
<keyword evidence="4 7" id="KW-0812">Transmembrane</keyword>
<dbReference type="Proteomes" id="UP000729733">
    <property type="component" value="Unassembled WGS sequence"/>
</dbReference>
<comment type="similarity">
    <text evidence="2">Belongs to the polysaccharide synthase family.</text>
</comment>
<dbReference type="PANTHER" id="PTHR30250:SF10">
    <property type="entry name" value="LIPOPOLYSACCHARIDE BIOSYNTHESIS PROTEIN WZXC"/>
    <property type="match status" value="1"/>
</dbReference>
<dbReference type="InterPro" id="IPR050833">
    <property type="entry name" value="Poly_Biosynth_Transport"/>
</dbReference>
<keyword evidence="9" id="KW-1185">Reference proteome</keyword>
<feature type="transmembrane region" description="Helical" evidence="7">
    <location>
        <begin position="117"/>
        <end position="138"/>
    </location>
</feature>
<name>A0A964BST3_9CYAN</name>
<dbReference type="Pfam" id="PF13440">
    <property type="entry name" value="Polysacc_synt_3"/>
    <property type="match status" value="1"/>
</dbReference>
<comment type="caution">
    <text evidence="8">The sequence shown here is derived from an EMBL/GenBank/DDBJ whole genome shotgun (WGS) entry which is preliminary data.</text>
</comment>
<feature type="transmembrane region" description="Helical" evidence="7">
    <location>
        <begin position="90"/>
        <end position="111"/>
    </location>
</feature>
<feature type="transmembrane region" description="Helical" evidence="7">
    <location>
        <begin position="48"/>
        <end position="70"/>
    </location>
</feature>
<evidence type="ECO:0000256" key="1">
    <source>
        <dbReference type="ARBA" id="ARBA00004651"/>
    </source>
</evidence>
<evidence type="ECO:0000313" key="8">
    <source>
        <dbReference type="EMBL" id="MCC0178509.1"/>
    </source>
</evidence>
<keyword evidence="5 7" id="KW-1133">Transmembrane helix</keyword>
<sequence>MSSLSLKKLAIRGTVWTLFGYGFSQCLRLGANLFLTRLLAPEMFGLMALVNVFILGLTLFSDIGIAPSIIQHDRGDEPDFLNTAWTLQIVRGLVLWLCCLAFAVPVAQFYGEPSLSWLIPIVGFTTVISGFNSTALFTFKRRINLGKLTLFELGIQLSSLCIMLLWAWFHRSIWALVVGNLVSESLKMVLSHRLILDSNNRLAWEKKAIADIFAFGKWIFASTAMTFLAAQADRIILGKLLNFQLLGIYNVALIFAELPKMVMMKIGNQVIFPVISRQLDLPRSDLRQKILERRWLILMAAVPLLGILVSFGDFFVLGLYDSRYQEAAWMLPILALGIWPNLLTITMSPALLAIGQPLYAAWGNFLKFCYMIIALPLGYSFLGVTGAIIVVACNDFPFYLAVSYGLWREKLTAIAQDIQATLLLGGFIALILLGRYFSGLELILPPSF</sequence>
<feature type="transmembrane region" description="Helical" evidence="7">
    <location>
        <begin position="175"/>
        <end position="196"/>
    </location>
</feature>
<evidence type="ECO:0000256" key="5">
    <source>
        <dbReference type="ARBA" id="ARBA00022989"/>
    </source>
</evidence>
<feature type="transmembrane region" description="Helical" evidence="7">
    <location>
        <begin position="236"/>
        <end position="256"/>
    </location>
</feature>
<evidence type="ECO:0000313" key="9">
    <source>
        <dbReference type="Proteomes" id="UP000729733"/>
    </source>
</evidence>
<reference evidence="8" key="1">
    <citation type="journal article" date="2021" name="Antonie Van Leeuwenhoek">
        <title>Draft genome and description of Waterburya agarophytonicola gen. nov. sp. nov. (Pleurocapsales, Cyanobacteria): a seaweed symbiont.</title>
        <authorList>
            <person name="Bonthond G."/>
            <person name="Shalygin S."/>
            <person name="Bayer T."/>
            <person name="Weinberger F."/>
        </authorList>
    </citation>
    <scope>NUCLEOTIDE SEQUENCE</scope>
    <source>
        <strain evidence="8">KI4</strain>
    </source>
</reference>
<feature type="transmembrane region" description="Helical" evidence="7">
    <location>
        <begin position="295"/>
        <end position="317"/>
    </location>
</feature>
<dbReference type="PANTHER" id="PTHR30250">
    <property type="entry name" value="PST FAMILY PREDICTED COLANIC ACID TRANSPORTER"/>
    <property type="match status" value="1"/>
</dbReference>
<feature type="transmembrane region" description="Helical" evidence="7">
    <location>
        <begin position="419"/>
        <end position="438"/>
    </location>
</feature>